<sequence length="751" mass="79170">MPPFKDEHILIIAPGSLTTLAQLGLPESFTPASTKVRTRMFPAGEGKWEPYKINEVKKASPPAANGGEVTMGGTDEEEKKEDNEAEPEFEEDLESDEGAVYPLTEGRITNMPAFLALMNHIHSVLSPTLHTPILLIAQPAWTAQDIEALTQFFFEKFKTPAFCIMDSALAISYAYGVQNGTVIDVGFQKTDITTIHDFSVQHVGRAISVPGTGGDAMTERLLELLGPKGWTRDMCEQLKKSPFCEILPAGAPLPGADGAEDQGANGNGAAAGEAAASSTDAAHADVDEDDVEKGIDEEGVLDVASIVASGKTQEFLAQQERKKQMAASRKAAKDARDAAEVAGAKPIRLPNSKREKVIFHYQERKAQGEIDEALENGNKAAAADVEMTEAVKEKTPEVAAAEPATKEAEPAAPAPEASGEAKPAESAPAPEATGEAKPAEAEPAPAADGETKPAEAAPAAEAEGEAKPAEAALATEANGEAKPAEAAPTAPDASVTVEDASAKREQVRAAKREEKRKAREGAGDPMQWRREIEVGTERFQAASNGLLDRIADAVHRTVLAGTEPSKRGDLWDSLIIVGNGSRVRGFKDALLATLMKKYLISPSSASIFTSELPSNLSTPMGTGAQTPQRDYPAGQHALPTGSGVNPLLLAATTASNPTLNPNVSVANSFGGGGSHSHSSHGQTPTSMKIAKVPEYFPEFKNEGFEECVFLGAQVAAKVIFVQDQGVSNGFMSRVQYNENGPSGIHDVGLTF</sequence>
<dbReference type="AlphaFoldDB" id="A0A1B8GN14"/>
<feature type="compositionally biased region" description="Basic and acidic residues" evidence="2">
    <location>
        <begin position="500"/>
        <end position="524"/>
    </location>
</feature>
<evidence type="ECO:0000256" key="1">
    <source>
        <dbReference type="RuleBase" id="RU000487"/>
    </source>
</evidence>
<gene>
    <name evidence="3" type="primary">ARP9</name>
    <name evidence="3" type="ORF">VE01_04609</name>
</gene>
<dbReference type="InterPro" id="IPR043129">
    <property type="entry name" value="ATPase_NBD"/>
</dbReference>
<evidence type="ECO:0000313" key="4">
    <source>
        <dbReference type="Proteomes" id="UP000091956"/>
    </source>
</evidence>
<dbReference type="Proteomes" id="UP000091956">
    <property type="component" value="Unassembled WGS sequence"/>
</dbReference>
<protein>
    <submittedName>
        <fullName evidence="3">Actin-like protein arp9 (SWI/SNF complex component arp9)</fullName>
    </submittedName>
</protein>
<organism evidence="3 4">
    <name type="scientific">Pseudogymnoascus verrucosus</name>
    <dbReference type="NCBI Taxonomy" id="342668"/>
    <lineage>
        <taxon>Eukaryota</taxon>
        <taxon>Fungi</taxon>
        <taxon>Dikarya</taxon>
        <taxon>Ascomycota</taxon>
        <taxon>Pezizomycotina</taxon>
        <taxon>Leotiomycetes</taxon>
        <taxon>Thelebolales</taxon>
        <taxon>Thelebolaceae</taxon>
        <taxon>Pseudogymnoascus</taxon>
    </lineage>
</organism>
<keyword evidence="4" id="KW-1185">Reference proteome</keyword>
<feature type="region of interest" description="Disordered" evidence="2">
    <location>
        <begin position="387"/>
        <end position="524"/>
    </location>
</feature>
<feature type="region of interest" description="Disordered" evidence="2">
    <location>
        <begin position="254"/>
        <end position="286"/>
    </location>
</feature>
<dbReference type="SUPFAM" id="SSF53067">
    <property type="entry name" value="Actin-like ATPase domain"/>
    <property type="match status" value="2"/>
</dbReference>
<dbReference type="PANTHER" id="PTHR11937">
    <property type="entry name" value="ACTIN"/>
    <property type="match status" value="1"/>
</dbReference>
<dbReference type="Gene3D" id="3.30.420.40">
    <property type="match status" value="3"/>
</dbReference>
<dbReference type="RefSeq" id="XP_018130957.1">
    <property type="nucleotide sequence ID" value="XM_018274080.2"/>
</dbReference>
<dbReference type="STRING" id="342668.A0A1B8GN14"/>
<feature type="region of interest" description="Disordered" evidence="2">
    <location>
        <begin position="322"/>
        <end position="347"/>
    </location>
</feature>
<dbReference type="OrthoDB" id="74201at2759"/>
<feature type="compositionally biased region" description="Low complexity" evidence="2">
    <location>
        <begin position="254"/>
        <end position="281"/>
    </location>
</feature>
<feature type="compositionally biased region" description="Low complexity" evidence="2">
    <location>
        <begin position="410"/>
        <end position="461"/>
    </location>
</feature>
<evidence type="ECO:0000256" key="2">
    <source>
        <dbReference type="SAM" id="MobiDB-lite"/>
    </source>
</evidence>
<dbReference type="InterPro" id="IPR004000">
    <property type="entry name" value="Actin"/>
</dbReference>
<dbReference type="EMBL" id="KV460223">
    <property type="protein sequence ID" value="OBT97224.1"/>
    <property type="molecule type" value="Genomic_DNA"/>
</dbReference>
<comment type="similarity">
    <text evidence="1">Belongs to the actin family.</text>
</comment>
<evidence type="ECO:0000313" key="3">
    <source>
        <dbReference type="EMBL" id="OBT97224.1"/>
    </source>
</evidence>
<dbReference type="Gene3D" id="3.90.640.60">
    <property type="match status" value="1"/>
</dbReference>
<name>A0A1B8GN14_9PEZI</name>
<accession>A0A1B8GN14</accession>
<reference evidence="3 4" key="1">
    <citation type="submission" date="2016-03" db="EMBL/GenBank/DDBJ databases">
        <title>Comparative genomics of Pseudogymnoascus destructans, the fungus causing white-nose syndrome of bats.</title>
        <authorList>
            <person name="Palmer J.M."/>
            <person name="Drees K.P."/>
            <person name="Foster J.T."/>
            <person name="Lindner D.L."/>
        </authorList>
    </citation>
    <scope>NUCLEOTIDE SEQUENCE [LARGE SCALE GENOMIC DNA]</scope>
    <source>
        <strain evidence="3 4">UAMH 10579</strain>
    </source>
</reference>
<dbReference type="SMART" id="SM00268">
    <property type="entry name" value="ACTIN"/>
    <property type="match status" value="1"/>
</dbReference>
<proteinExistence type="inferred from homology"/>
<dbReference type="GeneID" id="28837995"/>
<dbReference type="Pfam" id="PF00022">
    <property type="entry name" value="Actin"/>
    <property type="match status" value="1"/>
</dbReference>
<feature type="region of interest" description="Disordered" evidence="2">
    <location>
        <begin position="56"/>
        <end position="97"/>
    </location>
</feature>
<reference evidence="4" key="2">
    <citation type="journal article" date="2018" name="Nat. Commun.">
        <title>Extreme sensitivity to ultraviolet light in the fungal pathogen causing white-nose syndrome of bats.</title>
        <authorList>
            <person name="Palmer J.M."/>
            <person name="Drees K.P."/>
            <person name="Foster J.T."/>
            <person name="Lindner D.L."/>
        </authorList>
    </citation>
    <scope>NUCLEOTIDE SEQUENCE [LARGE SCALE GENOMIC DNA]</scope>
    <source>
        <strain evidence="4">UAMH 10579</strain>
    </source>
</reference>
<feature type="compositionally biased region" description="Low complexity" evidence="2">
    <location>
        <begin position="469"/>
        <end position="493"/>
    </location>
</feature>
<feature type="compositionally biased region" description="Acidic residues" evidence="2">
    <location>
        <begin position="74"/>
        <end position="97"/>
    </location>
</feature>